<comment type="subunit">
    <text evidence="15">Component of the PEX2-PEX10-PEX12 retrotranslocation channel, composed of PEX2, PEX10 and PEX12.</text>
</comment>
<feature type="compositionally biased region" description="Acidic residues" evidence="16">
    <location>
        <begin position="384"/>
        <end position="400"/>
    </location>
</feature>
<evidence type="ECO:0000256" key="8">
    <source>
        <dbReference type="ARBA" id="ARBA00022771"/>
    </source>
</evidence>
<comment type="subcellular location">
    <subcellularLocation>
        <location evidence="1">Peroxisome membrane</location>
        <topology evidence="1">Multi-pass membrane protein</topology>
    </subcellularLocation>
</comment>
<name>A0AAX4H897_9ASCO</name>
<dbReference type="EMBL" id="CP138895">
    <property type="protein sequence ID" value="WPK24724.1"/>
    <property type="molecule type" value="Genomic_DNA"/>
</dbReference>
<dbReference type="PANTHER" id="PTHR12888">
    <property type="entry name" value="PEROXISOME ASSEMBLY PROTEIN 12 PEROXIN-12"/>
    <property type="match status" value="1"/>
</dbReference>
<dbReference type="SUPFAM" id="SSF57850">
    <property type="entry name" value="RING/U-box"/>
    <property type="match status" value="1"/>
</dbReference>
<evidence type="ECO:0000256" key="16">
    <source>
        <dbReference type="SAM" id="MobiDB-lite"/>
    </source>
</evidence>
<dbReference type="AlphaFoldDB" id="A0AAX4H897"/>
<dbReference type="PANTHER" id="PTHR12888:SF0">
    <property type="entry name" value="PEROXISOME ASSEMBLY PROTEIN 12"/>
    <property type="match status" value="1"/>
</dbReference>
<dbReference type="InterPro" id="IPR013083">
    <property type="entry name" value="Znf_RING/FYVE/PHD"/>
</dbReference>
<dbReference type="InterPro" id="IPR006845">
    <property type="entry name" value="Pex_N"/>
</dbReference>
<evidence type="ECO:0000259" key="17">
    <source>
        <dbReference type="Pfam" id="PF04757"/>
    </source>
</evidence>
<evidence type="ECO:0000256" key="9">
    <source>
        <dbReference type="ARBA" id="ARBA00022833"/>
    </source>
</evidence>
<feature type="region of interest" description="Disordered" evidence="16">
    <location>
        <begin position="381"/>
        <end position="445"/>
    </location>
</feature>
<evidence type="ECO:0000256" key="3">
    <source>
        <dbReference type="ARBA" id="ARBA00008704"/>
    </source>
</evidence>
<dbReference type="GeneID" id="88173073"/>
<keyword evidence="6" id="KW-0812">Transmembrane</keyword>
<reference evidence="18 19" key="1">
    <citation type="submission" date="2023-10" db="EMBL/GenBank/DDBJ databases">
        <title>Draft Genome Sequence of Candida saopaulonensis from a very Premature Infant with Sepsis.</title>
        <authorList>
            <person name="Ning Y."/>
            <person name="Dai R."/>
            <person name="Xiao M."/>
            <person name="Xu Y."/>
            <person name="Yan Q."/>
            <person name="Zhang L."/>
        </authorList>
    </citation>
    <scope>NUCLEOTIDE SEQUENCE [LARGE SCALE GENOMIC DNA]</scope>
    <source>
        <strain evidence="18 19">19XY460</strain>
    </source>
</reference>
<dbReference type="GO" id="GO:0006513">
    <property type="term" value="P:protein monoubiquitination"/>
    <property type="evidence" value="ECO:0007669"/>
    <property type="project" value="TreeGrafter"/>
</dbReference>
<keyword evidence="13" id="KW-0576">Peroxisome</keyword>
<evidence type="ECO:0000313" key="18">
    <source>
        <dbReference type="EMBL" id="WPK24724.1"/>
    </source>
</evidence>
<dbReference type="RefSeq" id="XP_062877107.1">
    <property type="nucleotide sequence ID" value="XM_063021037.1"/>
</dbReference>
<dbReference type="GO" id="GO:0005778">
    <property type="term" value="C:peroxisomal membrane"/>
    <property type="evidence" value="ECO:0007669"/>
    <property type="project" value="UniProtKB-SubCell"/>
</dbReference>
<dbReference type="GO" id="GO:0016562">
    <property type="term" value="P:protein import into peroxisome matrix, receptor recycling"/>
    <property type="evidence" value="ECO:0007669"/>
    <property type="project" value="UniProtKB-ARBA"/>
</dbReference>
<keyword evidence="10" id="KW-0653">Protein transport</keyword>
<dbReference type="InterPro" id="IPR017375">
    <property type="entry name" value="PEX12"/>
</dbReference>
<dbReference type="KEGG" id="asau:88173073"/>
<evidence type="ECO:0000256" key="1">
    <source>
        <dbReference type="ARBA" id="ARBA00004585"/>
    </source>
</evidence>
<sequence length="478" mass="55040">MEYYSSLDASQLDSETPTLFEIISANQLETLLSPSLRYVLVHYAQKYPGRLLKLANNFDELNLVLRSIVEWYFLKHWQGSFTENFYGLKRVSQIPLSLPKYAGSKVAQLVPSMIEERRRLSLLQKIVSIFEITGTAYLLEKLGYKYELLYSKFITNQLQESDNFTPLQNRTIRFQRLFVKLYPYLQTIWRLSNLAATIMYLSGKTKAPSFLSILFRINYSRLNSYDYSRNEPSVPSSKSLVNRNRPLSNTEQLLSVLSRYLIKPTGLTIKYGLGTFFPLAIFTLKFLEWWNNSEFAQTLAKLQSHSLETIVPPPSVLSMLRTYHEKPSKIYKSGNTCPLCKVEISNPAIIETGYVFCYTCIHNYLRDSHKLVKDLVKMEKNTESDDEDDETDQSESENDESAFNNEKADTTALNEKKEIEESVSPDRDSPSNTTPKVYTSPEISRGGRCPITGKKLLGCKWNELKGEFDVDGVRRLIF</sequence>
<keyword evidence="11" id="KW-1133">Transmembrane helix</keyword>
<evidence type="ECO:0000256" key="2">
    <source>
        <dbReference type="ARBA" id="ARBA00004906"/>
    </source>
</evidence>
<dbReference type="GO" id="GO:1990429">
    <property type="term" value="C:peroxisomal importomer complex"/>
    <property type="evidence" value="ECO:0007669"/>
    <property type="project" value="TreeGrafter"/>
</dbReference>
<feature type="compositionally biased region" description="Basic and acidic residues" evidence="16">
    <location>
        <begin position="406"/>
        <end position="429"/>
    </location>
</feature>
<keyword evidence="9" id="KW-0862">Zinc</keyword>
<keyword evidence="5" id="KW-0813">Transport</keyword>
<evidence type="ECO:0000313" key="19">
    <source>
        <dbReference type="Proteomes" id="UP001338582"/>
    </source>
</evidence>
<dbReference type="Gene3D" id="3.30.40.10">
    <property type="entry name" value="Zinc/RING finger domain, C3HC4 (zinc finger)"/>
    <property type="match status" value="1"/>
</dbReference>
<comment type="pathway">
    <text evidence="2">Protein modification; protein ubiquitination.</text>
</comment>
<evidence type="ECO:0000256" key="4">
    <source>
        <dbReference type="ARBA" id="ARBA00018980"/>
    </source>
</evidence>
<protein>
    <recommendedName>
        <fullName evidence="4">Peroxisome assembly protein 12</fullName>
    </recommendedName>
    <alternativeName>
        <fullName evidence="14">Peroxin-12</fullName>
    </alternativeName>
</protein>
<dbReference type="Proteomes" id="UP001338582">
    <property type="component" value="Chromosome 2"/>
</dbReference>
<evidence type="ECO:0000256" key="5">
    <source>
        <dbReference type="ARBA" id="ARBA00022448"/>
    </source>
</evidence>
<evidence type="ECO:0000256" key="12">
    <source>
        <dbReference type="ARBA" id="ARBA00023136"/>
    </source>
</evidence>
<evidence type="ECO:0000256" key="11">
    <source>
        <dbReference type="ARBA" id="ARBA00022989"/>
    </source>
</evidence>
<evidence type="ECO:0000256" key="6">
    <source>
        <dbReference type="ARBA" id="ARBA00022692"/>
    </source>
</evidence>
<dbReference type="GO" id="GO:0008270">
    <property type="term" value="F:zinc ion binding"/>
    <property type="evidence" value="ECO:0007669"/>
    <property type="project" value="UniProtKB-KW"/>
</dbReference>
<dbReference type="Pfam" id="PF04757">
    <property type="entry name" value="Pex2_Pex12"/>
    <property type="match status" value="1"/>
</dbReference>
<dbReference type="GO" id="GO:0004842">
    <property type="term" value="F:ubiquitin-protein transferase activity"/>
    <property type="evidence" value="ECO:0007669"/>
    <property type="project" value="TreeGrafter"/>
</dbReference>
<feature type="domain" description="Pex N-terminal" evidence="17">
    <location>
        <begin position="26"/>
        <end position="293"/>
    </location>
</feature>
<organism evidence="18 19">
    <name type="scientific">Australozyma saopauloensis</name>
    <dbReference type="NCBI Taxonomy" id="291208"/>
    <lineage>
        <taxon>Eukaryota</taxon>
        <taxon>Fungi</taxon>
        <taxon>Dikarya</taxon>
        <taxon>Ascomycota</taxon>
        <taxon>Saccharomycotina</taxon>
        <taxon>Pichiomycetes</taxon>
        <taxon>Metschnikowiaceae</taxon>
        <taxon>Australozyma</taxon>
    </lineage>
</organism>
<evidence type="ECO:0000256" key="10">
    <source>
        <dbReference type="ARBA" id="ARBA00022927"/>
    </source>
</evidence>
<proteinExistence type="inferred from homology"/>
<evidence type="ECO:0000256" key="7">
    <source>
        <dbReference type="ARBA" id="ARBA00022723"/>
    </source>
</evidence>
<gene>
    <name evidence="18" type="ORF">PUMCH_002008</name>
</gene>
<keyword evidence="7" id="KW-0479">Metal-binding</keyword>
<accession>A0AAX4H897</accession>
<evidence type="ECO:0000256" key="13">
    <source>
        <dbReference type="ARBA" id="ARBA00023140"/>
    </source>
</evidence>
<keyword evidence="8" id="KW-0863">Zinc-finger</keyword>
<evidence type="ECO:0000256" key="14">
    <source>
        <dbReference type="ARBA" id="ARBA00029692"/>
    </source>
</evidence>
<keyword evidence="12" id="KW-0472">Membrane</keyword>
<comment type="similarity">
    <text evidence="3">Belongs to the pex2/pex10/pex12 family.</text>
</comment>
<keyword evidence="19" id="KW-1185">Reference proteome</keyword>
<evidence type="ECO:0000256" key="15">
    <source>
        <dbReference type="ARBA" id="ARBA00034505"/>
    </source>
</evidence>